<gene>
    <name evidence="5" type="ordered locus">Emtol_0549</name>
</gene>
<evidence type="ECO:0000256" key="1">
    <source>
        <dbReference type="ARBA" id="ARBA00004370"/>
    </source>
</evidence>
<dbReference type="Pfam" id="PF01103">
    <property type="entry name" value="Omp85"/>
    <property type="match status" value="1"/>
</dbReference>
<keyword evidence="3" id="KW-0732">Signal</keyword>
<feature type="chain" id="PRO_5045785416" evidence="3">
    <location>
        <begin position="22"/>
        <end position="360"/>
    </location>
</feature>
<dbReference type="Gene3D" id="2.40.160.50">
    <property type="entry name" value="membrane protein fhac: a member of the omp85/tpsb transporter family"/>
    <property type="match status" value="1"/>
</dbReference>
<evidence type="ECO:0000313" key="6">
    <source>
        <dbReference type="Proteomes" id="UP000002875"/>
    </source>
</evidence>
<accession>A0ABM5MX65</accession>
<name>A0ABM5MX65_EMTOG</name>
<sequence length="360" mass="40789">MRMKFFCLVILLFFGLEKVSAQDSTHKLLRDKNFVALPVVFRLPETRWGGGVGGVATFGFAKDSINAKLSQISFGTTFTQNKQILIFMPFKIFTNNGKYYFASENGWFRYNYIYSGIGENRVPEEKYDADYERVRLLATRAINAKTYVGLRVNFENYVVTKTKKDGELASGIIDGSDKSRTLGLGLSFLKDTRDQVFYPRKGVFGEFFIVPSGRFFGANRNFTKISADFAFYKSLTNKTVWASNYVAIANLGNVPFNQLAYLGGQSKMRGIFEGYFRDKNALMIQQEVRQEVWKRLGAVAFGSVGFMGSEHNHFLRLNKPKFTYGAGLRIATKNHLNLRLDYALSPYTGGNFYATIGEAF</sequence>
<dbReference type="EMBL" id="CP002961">
    <property type="protein sequence ID" value="AFK01703.1"/>
    <property type="molecule type" value="Genomic_DNA"/>
</dbReference>
<keyword evidence="2" id="KW-0472">Membrane</keyword>
<evidence type="ECO:0000256" key="3">
    <source>
        <dbReference type="SAM" id="SignalP"/>
    </source>
</evidence>
<dbReference type="InterPro" id="IPR000184">
    <property type="entry name" value="Bac_surfAg_D15"/>
</dbReference>
<feature type="signal peptide" evidence="3">
    <location>
        <begin position="1"/>
        <end position="21"/>
    </location>
</feature>
<evidence type="ECO:0000256" key="2">
    <source>
        <dbReference type="ARBA" id="ARBA00023136"/>
    </source>
</evidence>
<dbReference type="Proteomes" id="UP000002875">
    <property type="component" value="Chromosome"/>
</dbReference>
<keyword evidence="6" id="KW-1185">Reference proteome</keyword>
<protein>
    <submittedName>
        <fullName evidence="5">Surface antigen (D15)</fullName>
    </submittedName>
</protein>
<feature type="domain" description="Bacterial surface antigen (D15)" evidence="4">
    <location>
        <begin position="114"/>
        <end position="360"/>
    </location>
</feature>
<evidence type="ECO:0000259" key="4">
    <source>
        <dbReference type="Pfam" id="PF01103"/>
    </source>
</evidence>
<reference evidence="5 6" key="1">
    <citation type="submission" date="2011-07" db="EMBL/GenBank/DDBJ databases">
        <title>The complete genome of chromosome of Emticicia oligotrophica DSM 17448.</title>
        <authorList>
            <consortium name="US DOE Joint Genome Institute (JGI-PGF)"/>
            <person name="Lucas S."/>
            <person name="Han J."/>
            <person name="Lapidus A."/>
            <person name="Bruce D."/>
            <person name="Goodwin L."/>
            <person name="Pitluck S."/>
            <person name="Peters L."/>
            <person name="Kyrpides N."/>
            <person name="Mavromatis K."/>
            <person name="Ivanova N."/>
            <person name="Ovchinnikova G."/>
            <person name="Teshima H."/>
            <person name="Detter J.C."/>
            <person name="Tapia R."/>
            <person name="Han C."/>
            <person name="Land M."/>
            <person name="Hauser L."/>
            <person name="Markowitz V."/>
            <person name="Cheng J.-F."/>
            <person name="Hugenholtz P."/>
            <person name="Woyke T."/>
            <person name="Wu D."/>
            <person name="Tindall B."/>
            <person name="Pomrenke H."/>
            <person name="Brambilla E."/>
            <person name="Klenk H.-P."/>
            <person name="Eisen J.A."/>
        </authorList>
    </citation>
    <scope>NUCLEOTIDE SEQUENCE [LARGE SCALE GENOMIC DNA]</scope>
    <source>
        <strain evidence="5 6">DSM 17448</strain>
    </source>
</reference>
<organism evidence="5 6">
    <name type="scientific">Emticicia oligotrophica (strain DSM 17448 / CIP 109782 / MTCC 6937 / GPTSA100-15)</name>
    <dbReference type="NCBI Taxonomy" id="929562"/>
    <lineage>
        <taxon>Bacteria</taxon>
        <taxon>Pseudomonadati</taxon>
        <taxon>Bacteroidota</taxon>
        <taxon>Cytophagia</taxon>
        <taxon>Cytophagales</taxon>
        <taxon>Leadbetterellaceae</taxon>
        <taxon>Emticicia</taxon>
    </lineage>
</organism>
<proteinExistence type="predicted"/>
<comment type="subcellular location">
    <subcellularLocation>
        <location evidence="1">Membrane</location>
    </subcellularLocation>
</comment>
<evidence type="ECO:0000313" key="5">
    <source>
        <dbReference type="EMBL" id="AFK01703.1"/>
    </source>
</evidence>